<evidence type="ECO:0000256" key="8">
    <source>
        <dbReference type="ARBA" id="ARBA00022519"/>
    </source>
</evidence>
<dbReference type="InterPro" id="IPR012338">
    <property type="entry name" value="Beta-lactam/transpept-like"/>
</dbReference>
<keyword evidence="12" id="KW-0808">Transferase</keyword>
<keyword evidence="18" id="KW-1133">Transmembrane helix</keyword>
<keyword evidence="14" id="KW-0378">Hydrolase</keyword>
<comment type="pathway">
    <text evidence="2">Cell wall biogenesis; peptidoglycan biosynthesis.</text>
</comment>
<keyword evidence="15" id="KW-0133">Cell shape</keyword>
<evidence type="ECO:0000256" key="2">
    <source>
        <dbReference type="ARBA" id="ARBA00004752"/>
    </source>
</evidence>
<dbReference type="InterPro" id="IPR023346">
    <property type="entry name" value="Lysozyme-like_dom_sf"/>
</dbReference>
<evidence type="ECO:0000256" key="17">
    <source>
        <dbReference type="ARBA" id="ARBA00022984"/>
    </source>
</evidence>
<keyword evidence="19" id="KW-0472">Membrane</keyword>
<dbReference type="Gene3D" id="1.10.3810.10">
    <property type="entry name" value="Biosynthetic peptidoglycan transglycosylase-like"/>
    <property type="match status" value="1"/>
</dbReference>
<keyword evidence="20" id="KW-0046">Antibiotic resistance</keyword>
<keyword evidence="21" id="KW-0511">Multifunctional enzyme</keyword>
<keyword evidence="16" id="KW-0735">Signal-anchor</keyword>
<evidence type="ECO:0000256" key="13">
    <source>
        <dbReference type="ARBA" id="ARBA00022692"/>
    </source>
</evidence>
<evidence type="ECO:0000256" key="24">
    <source>
        <dbReference type="ARBA" id="ARBA00044770"/>
    </source>
</evidence>
<dbReference type="InterPro" id="IPR036950">
    <property type="entry name" value="PBP_transglycosylase"/>
</dbReference>
<dbReference type="Gene3D" id="3.40.710.10">
    <property type="entry name" value="DD-peptidase/beta-lactamase superfamily"/>
    <property type="match status" value="2"/>
</dbReference>
<keyword evidence="7" id="KW-1003">Cell membrane</keyword>
<accession>A0ABQ5YLY8</accession>
<feature type="domain" description="Glycosyl transferase family 51" evidence="28">
    <location>
        <begin position="48"/>
        <end position="224"/>
    </location>
</feature>
<dbReference type="Pfam" id="PF00905">
    <property type="entry name" value="Transpeptidase"/>
    <property type="match status" value="1"/>
</dbReference>
<keyword evidence="13" id="KW-0812">Transmembrane</keyword>
<evidence type="ECO:0000256" key="14">
    <source>
        <dbReference type="ARBA" id="ARBA00022801"/>
    </source>
</evidence>
<evidence type="ECO:0000256" key="26">
    <source>
        <dbReference type="SAM" id="MobiDB-lite"/>
    </source>
</evidence>
<evidence type="ECO:0000256" key="18">
    <source>
        <dbReference type="ARBA" id="ARBA00022989"/>
    </source>
</evidence>
<feature type="domain" description="Penicillin-binding protein transpeptidase" evidence="27">
    <location>
        <begin position="418"/>
        <end position="688"/>
    </location>
</feature>
<comment type="similarity">
    <text evidence="4">In the N-terminal section; belongs to the glycosyltransferase 51 family.</text>
</comment>
<dbReference type="NCBIfam" id="TIGR02074">
    <property type="entry name" value="PBP_1a_fam"/>
    <property type="match status" value="1"/>
</dbReference>
<reference evidence="31" key="1">
    <citation type="journal article" date="2019" name="Int. J. Syst. Evol. Microbiol.">
        <title>The Global Catalogue of Microorganisms (GCM) 10K type strain sequencing project: providing services to taxonomists for standard genome sequencing and annotation.</title>
        <authorList>
            <consortium name="The Broad Institute Genomics Platform"/>
            <consortium name="The Broad Institute Genome Sequencing Center for Infectious Disease"/>
            <person name="Wu L."/>
            <person name="Ma J."/>
        </authorList>
    </citation>
    <scope>NUCLEOTIDE SEQUENCE [LARGE SCALE GENOMIC DNA]</scope>
    <source>
        <strain evidence="31">NBRC 105857</strain>
    </source>
</reference>
<evidence type="ECO:0000256" key="5">
    <source>
        <dbReference type="ARBA" id="ARBA00012448"/>
    </source>
</evidence>
<feature type="compositionally biased region" description="Basic and acidic residues" evidence="26">
    <location>
        <begin position="782"/>
        <end position="797"/>
    </location>
</feature>
<evidence type="ECO:0000256" key="25">
    <source>
        <dbReference type="ARBA" id="ARBA00049902"/>
    </source>
</evidence>
<dbReference type="InterPro" id="IPR050396">
    <property type="entry name" value="Glycosyltr_51/Transpeptidase"/>
</dbReference>
<dbReference type="PANTHER" id="PTHR32282:SF27">
    <property type="entry name" value="PENICILLIN-BINDING PROTEIN 1A"/>
    <property type="match status" value="1"/>
</dbReference>
<evidence type="ECO:0000256" key="21">
    <source>
        <dbReference type="ARBA" id="ARBA00023268"/>
    </source>
</evidence>
<evidence type="ECO:0000313" key="30">
    <source>
        <dbReference type="EMBL" id="GLR25598.1"/>
    </source>
</evidence>
<keyword evidence="8" id="KW-0997">Cell inner membrane</keyword>
<evidence type="ECO:0000256" key="1">
    <source>
        <dbReference type="ARBA" id="ARBA00004249"/>
    </source>
</evidence>
<evidence type="ECO:0000256" key="4">
    <source>
        <dbReference type="ARBA" id="ARBA00007739"/>
    </source>
</evidence>
<evidence type="ECO:0000256" key="23">
    <source>
        <dbReference type="ARBA" id="ARBA00034000"/>
    </source>
</evidence>
<dbReference type="Proteomes" id="UP001156664">
    <property type="component" value="Unassembled WGS sequence"/>
</dbReference>
<dbReference type="EC" id="3.4.16.4" evidence="5"/>
<dbReference type="Pfam" id="PF00912">
    <property type="entry name" value="Transgly"/>
    <property type="match status" value="1"/>
</dbReference>
<evidence type="ECO:0000256" key="11">
    <source>
        <dbReference type="ARBA" id="ARBA00022676"/>
    </source>
</evidence>
<evidence type="ECO:0000256" key="19">
    <source>
        <dbReference type="ARBA" id="ARBA00023136"/>
    </source>
</evidence>
<dbReference type="EC" id="2.4.99.28" evidence="24"/>
<dbReference type="PANTHER" id="PTHR32282">
    <property type="entry name" value="BINDING PROTEIN TRANSPEPTIDASE, PUTATIVE-RELATED"/>
    <property type="match status" value="1"/>
</dbReference>
<feature type="region of interest" description="Disordered" evidence="26">
    <location>
        <begin position="762"/>
        <end position="797"/>
    </location>
</feature>
<dbReference type="InterPro" id="IPR031376">
    <property type="entry name" value="PCB_OB"/>
</dbReference>
<name>A0ABQ5YLY8_9BURK</name>
<evidence type="ECO:0000256" key="9">
    <source>
        <dbReference type="ARBA" id="ARBA00022645"/>
    </source>
</evidence>
<keyword evidence="17" id="KW-0573">Peptidoglycan synthesis</keyword>
<organism evidence="30 31">
    <name type="scientific">Limnobacter litoralis</name>
    <dbReference type="NCBI Taxonomy" id="481366"/>
    <lineage>
        <taxon>Bacteria</taxon>
        <taxon>Pseudomonadati</taxon>
        <taxon>Pseudomonadota</taxon>
        <taxon>Betaproteobacteria</taxon>
        <taxon>Burkholderiales</taxon>
        <taxon>Burkholderiaceae</taxon>
        <taxon>Limnobacter</taxon>
    </lineage>
</organism>
<keyword evidence="11" id="KW-0328">Glycosyltransferase</keyword>
<evidence type="ECO:0000256" key="15">
    <source>
        <dbReference type="ARBA" id="ARBA00022960"/>
    </source>
</evidence>
<dbReference type="Pfam" id="PF17092">
    <property type="entry name" value="PCB_OB"/>
    <property type="match status" value="1"/>
</dbReference>
<evidence type="ECO:0000256" key="6">
    <source>
        <dbReference type="ARBA" id="ARBA00018638"/>
    </source>
</evidence>
<keyword evidence="10" id="KW-0645">Protease</keyword>
<evidence type="ECO:0000256" key="16">
    <source>
        <dbReference type="ARBA" id="ARBA00022968"/>
    </source>
</evidence>
<evidence type="ECO:0000256" key="3">
    <source>
        <dbReference type="ARBA" id="ARBA00007090"/>
    </source>
</evidence>
<dbReference type="SUPFAM" id="SSF53955">
    <property type="entry name" value="Lysozyme-like"/>
    <property type="match status" value="1"/>
</dbReference>
<evidence type="ECO:0000313" key="31">
    <source>
        <dbReference type="Proteomes" id="UP001156664"/>
    </source>
</evidence>
<keyword evidence="31" id="KW-1185">Reference proteome</keyword>
<evidence type="ECO:0000259" key="28">
    <source>
        <dbReference type="Pfam" id="PF00912"/>
    </source>
</evidence>
<feature type="domain" description="Penicillin-binding protein OB-like" evidence="29">
    <location>
        <begin position="312"/>
        <end position="416"/>
    </location>
</feature>
<gene>
    <name evidence="30" type="ORF">GCM10007875_06860</name>
</gene>
<dbReference type="InterPro" id="IPR001460">
    <property type="entry name" value="PCN-bd_Tpept"/>
</dbReference>
<dbReference type="SUPFAM" id="SSF56601">
    <property type="entry name" value="beta-lactamase/transpeptidase-like"/>
    <property type="match status" value="1"/>
</dbReference>
<sequence>MLMVLVGLGLAGALLVGTALALVYPKLPDLASLTDYRPKVPLRVLTSDGELIAEFGEERRRPVDISQVPLVMQHAILAAEDDRFYEHGGIDYLGVVRAALSNLIHGGKGQGASTITMQVARNFFLSREKTWTRKFYEVLLSYKIEADLSKDKILELYINQIYLGQRAYGFSAASQIYFGKRLQDIDPAEAAMLAGLPKAPSAYNPIVNPKRAKLRQEYVLNRMHELKYITDDQYKQALTEKLVYRGKRSASLYPVDADYAAEMARQAAVEMYGDEAYTAGITVITTLKAKEQNAAQTALRDGLEEYETRQYYRGPEGFIELPDDAAKAEEVIADSIGDYPDYDELQSAVVLSATPQEVDVSRGAGDVIKLTGKNIKPAESWLNPRAPSNKRLKRGAVVRILVKDGQDPILTQIPEVQGALVSLDSHNGAIRALAGGFEYSLNKFNHVTQSTRQPGSSFKPFVYSASLEKGVTPTTIINDEPISFPANTPGGKDWNPKNYDNKYDGPMLMRDGLAHSKNMVSIRILQYITPAYAQQWATRFGFDPADVPPYLTMALGAITTNPLQMASAYSVFSNGGYRIKPYLIEKIKDGQGRIVAQARPAVSGDEANRVIDARNAFMMQRLLRGVVEHGTGVRAKALGRDDIMGKTGTTNDSHDAWFAGFNPDLVAIAWVGYDQPKNLGNRETGGGLALPIWLDYMKVALKDAPVKPQVVPPGVTFVNDEYYYSEFTPGNGGIEKLGVKNDGGDIPSLFNFLKGLGNAITGGDGAKTSPPAPHSDNNTPSKFDKQGPDQIEKLFGR</sequence>
<comment type="catalytic activity">
    <reaction evidence="25">
        <text>[GlcNAc-(1-&gt;4)-Mur2Ac(oyl-L-Ala-gamma-D-Glu-L-Lys-D-Ala-D-Ala)](n)-di-trans,octa-cis-undecaprenyl diphosphate + beta-D-GlcNAc-(1-&gt;4)-Mur2Ac(oyl-L-Ala-gamma-D-Glu-L-Lys-D-Ala-D-Ala)-di-trans,octa-cis-undecaprenyl diphosphate = [GlcNAc-(1-&gt;4)-Mur2Ac(oyl-L-Ala-gamma-D-Glu-L-Lys-D-Ala-D-Ala)](n+1)-di-trans,octa-cis-undecaprenyl diphosphate + di-trans,octa-cis-undecaprenyl diphosphate + H(+)</text>
        <dbReference type="Rhea" id="RHEA:23708"/>
        <dbReference type="Rhea" id="RHEA-COMP:9602"/>
        <dbReference type="Rhea" id="RHEA-COMP:9603"/>
        <dbReference type="ChEBI" id="CHEBI:15378"/>
        <dbReference type="ChEBI" id="CHEBI:58405"/>
        <dbReference type="ChEBI" id="CHEBI:60033"/>
        <dbReference type="ChEBI" id="CHEBI:78435"/>
        <dbReference type="EC" id="2.4.99.28"/>
    </reaction>
</comment>
<comment type="similarity">
    <text evidence="3">In the C-terminal section; belongs to the transpeptidase family.</text>
</comment>
<comment type="caution">
    <text evidence="30">The sequence shown here is derived from an EMBL/GenBank/DDBJ whole genome shotgun (WGS) entry which is preliminary data.</text>
</comment>
<evidence type="ECO:0000256" key="22">
    <source>
        <dbReference type="ARBA" id="ARBA00023316"/>
    </source>
</evidence>
<dbReference type="EMBL" id="BSOJ01000006">
    <property type="protein sequence ID" value="GLR25598.1"/>
    <property type="molecule type" value="Genomic_DNA"/>
</dbReference>
<evidence type="ECO:0000256" key="10">
    <source>
        <dbReference type="ARBA" id="ARBA00022670"/>
    </source>
</evidence>
<proteinExistence type="inferred from homology"/>
<evidence type="ECO:0000256" key="12">
    <source>
        <dbReference type="ARBA" id="ARBA00022679"/>
    </source>
</evidence>
<evidence type="ECO:0000259" key="29">
    <source>
        <dbReference type="Pfam" id="PF17092"/>
    </source>
</evidence>
<evidence type="ECO:0000259" key="27">
    <source>
        <dbReference type="Pfam" id="PF00905"/>
    </source>
</evidence>
<dbReference type="InterPro" id="IPR001264">
    <property type="entry name" value="Glyco_trans_51"/>
</dbReference>
<comment type="catalytic activity">
    <reaction evidence="23">
        <text>Preferential cleavage: (Ac)2-L-Lys-D-Ala-|-D-Ala. Also transpeptidation of peptidyl-alanyl moieties that are N-acyl substituents of D-alanine.</text>
        <dbReference type="EC" id="3.4.16.4"/>
    </reaction>
</comment>
<comment type="subcellular location">
    <subcellularLocation>
        <location evidence="1">Cell inner membrane</location>
        <topology evidence="1">Single-pass type II membrane protein</topology>
    </subcellularLocation>
</comment>
<protein>
    <recommendedName>
        <fullName evidence="6">Penicillin-binding protein 1A</fullName>
        <ecNumber evidence="24">2.4.99.28</ecNumber>
        <ecNumber evidence="5">3.4.16.4</ecNumber>
    </recommendedName>
</protein>
<keyword evidence="9" id="KW-0121">Carboxypeptidase</keyword>
<evidence type="ECO:0000256" key="20">
    <source>
        <dbReference type="ARBA" id="ARBA00023251"/>
    </source>
</evidence>
<keyword evidence="22" id="KW-0961">Cell wall biogenesis/degradation</keyword>
<evidence type="ECO:0000256" key="7">
    <source>
        <dbReference type="ARBA" id="ARBA00022475"/>
    </source>
</evidence>